<proteinExistence type="predicted"/>
<dbReference type="Proteomes" id="UP000189739">
    <property type="component" value="Unassembled WGS sequence"/>
</dbReference>
<dbReference type="RefSeq" id="WP_078350995.1">
    <property type="nucleotide sequence ID" value="NZ_MBTF01000037.1"/>
</dbReference>
<dbReference type="OrthoDB" id="9914276at2"/>
<dbReference type="STRING" id="1792845.BC343_16505"/>
<gene>
    <name evidence="1" type="ORF">BC343_16505</name>
</gene>
<name>A0A1S9P838_9SPHI</name>
<evidence type="ECO:0000313" key="2">
    <source>
        <dbReference type="Proteomes" id="UP000189739"/>
    </source>
</evidence>
<dbReference type="AlphaFoldDB" id="A0A1S9P838"/>
<dbReference type="EMBL" id="MBTF01000037">
    <property type="protein sequence ID" value="OOQ57121.1"/>
    <property type="molecule type" value="Genomic_DNA"/>
</dbReference>
<organism evidence="1 2">
    <name type="scientific">Mucilaginibacter pedocola</name>
    <dbReference type="NCBI Taxonomy" id="1792845"/>
    <lineage>
        <taxon>Bacteria</taxon>
        <taxon>Pseudomonadati</taxon>
        <taxon>Bacteroidota</taxon>
        <taxon>Sphingobacteriia</taxon>
        <taxon>Sphingobacteriales</taxon>
        <taxon>Sphingobacteriaceae</taxon>
        <taxon>Mucilaginibacter</taxon>
    </lineage>
</organism>
<keyword evidence="2" id="KW-1185">Reference proteome</keyword>
<reference evidence="1 2" key="1">
    <citation type="submission" date="2016-07" db="EMBL/GenBank/DDBJ databases">
        <title>Genomic analysis of zinc-resistant bacterium Mucilaginibacter pedocola TBZ30.</title>
        <authorList>
            <person name="Huang J."/>
            <person name="Tang J."/>
        </authorList>
    </citation>
    <scope>NUCLEOTIDE SEQUENCE [LARGE SCALE GENOMIC DNA]</scope>
    <source>
        <strain evidence="1 2">TBZ30</strain>
    </source>
</reference>
<accession>A0A1S9P838</accession>
<evidence type="ECO:0000313" key="1">
    <source>
        <dbReference type="EMBL" id="OOQ57121.1"/>
    </source>
</evidence>
<protein>
    <submittedName>
        <fullName evidence="1">Uncharacterized protein</fullName>
    </submittedName>
</protein>
<sequence length="144" mass="16202">MSKIKFDYVVAEEVAVEELKDFIEEITVEEITAEEVLSSYPQVVKAIRFGLLLLNGDDSSKKPEYTLREPILTETGGVAYAKLDINTRITFNEKKRLAKGLKKGDDIEIGGRLLAHSTGLTTSLLDKLSRFDFKVLEQLFTVFV</sequence>
<comment type="caution">
    <text evidence="1">The sequence shown here is derived from an EMBL/GenBank/DDBJ whole genome shotgun (WGS) entry which is preliminary data.</text>
</comment>